<reference evidence="2" key="1">
    <citation type="journal article" date="2020" name="Stud. Mycol.">
        <title>101 Dothideomycetes genomes: a test case for predicting lifestyles and emergence of pathogens.</title>
        <authorList>
            <person name="Haridas S."/>
            <person name="Albert R."/>
            <person name="Binder M."/>
            <person name="Bloem J."/>
            <person name="Labutti K."/>
            <person name="Salamov A."/>
            <person name="Andreopoulos B."/>
            <person name="Baker S."/>
            <person name="Barry K."/>
            <person name="Bills G."/>
            <person name="Bluhm B."/>
            <person name="Cannon C."/>
            <person name="Castanera R."/>
            <person name="Culley D."/>
            <person name="Daum C."/>
            <person name="Ezra D."/>
            <person name="Gonzalez J."/>
            <person name="Henrissat B."/>
            <person name="Kuo A."/>
            <person name="Liang C."/>
            <person name="Lipzen A."/>
            <person name="Lutzoni F."/>
            <person name="Magnuson J."/>
            <person name="Mondo S."/>
            <person name="Nolan M."/>
            <person name="Ohm R."/>
            <person name="Pangilinan J."/>
            <person name="Park H.-J."/>
            <person name="Ramirez L."/>
            <person name="Alfaro M."/>
            <person name="Sun H."/>
            <person name="Tritt A."/>
            <person name="Yoshinaga Y."/>
            <person name="Zwiers L.-H."/>
            <person name="Turgeon B."/>
            <person name="Goodwin S."/>
            <person name="Spatafora J."/>
            <person name="Crous P."/>
            <person name="Grigoriev I."/>
        </authorList>
    </citation>
    <scope>NUCLEOTIDE SEQUENCE</scope>
    <source>
        <strain evidence="2">CBS 690.94</strain>
    </source>
</reference>
<sequence length="156" mass="17446">MFGGSARKKPSKETIGRTPRRHCSENMLEGNARKCSAETLGWKERTKLAEPKLGIYARKKCSVSMLGNAREERAEETLERKERKESVESKSGRNARKKRSGGKSGAKQRNLCSEGRGGRHDVKRKIAIITHTDSIRSSALLLIPFPHPRCLSDKST</sequence>
<feature type="region of interest" description="Disordered" evidence="1">
    <location>
        <begin position="1"/>
        <end position="28"/>
    </location>
</feature>
<keyword evidence="3" id="KW-1185">Reference proteome</keyword>
<dbReference type="AlphaFoldDB" id="A0A9P4PG07"/>
<comment type="caution">
    <text evidence="2">The sequence shown here is derived from an EMBL/GenBank/DDBJ whole genome shotgun (WGS) entry which is preliminary data.</text>
</comment>
<name>A0A9P4PG07_9PLEO</name>
<gene>
    <name evidence="2" type="ORF">P171DRAFT_58013</name>
</gene>
<dbReference type="EMBL" id="MU001503">
    <property type="protein sequence ID" value="KAF2443232.1"/>
    <property type="molecule type" value="Genomic_DNA"/>
</dbReference>
<protein>
    <submittedName>
        <fullName evidence="2">Uncharacterized protein</fullName>
    </submittedName>
</protein>
<feature type="compositionally biased region" description="Basic and acidic residues" evidence="1">
    <location>
        <begin position="69"/>
        <end position="91"/>
    </location>
</feature>
<evidence type="ECO:0000313" key="2">
    <source>
        <dbReference type="EMBL" id="KAF2443232.1"/>
    </source>
</evidence>
<evidence type="ECO:0000256" key="1">
    <source>
        <dbReference type="SAM" id="MobiDB-lite"/>
    </source>
</evidence>
<proteinExistence type="predicted"/>
<evidence type="ECO:0000313" key="3">
    <source>
        <dbReference type="Proteomes" id="UP000799764"/>
    </source>
</evidence>
<dbReference type="Proteomes" id="UP000799764">
    <property type="component" value="Unassembled WGS sequence"/>
</dbReference>
<feature type="compositionally biased region" description="Basic residues" evidence="1">
    <location>
        <begin position="1"/>
        <end position="10"/>
    </location>
</feature>
<accession>A0A9P4PG07</accession>
<organism evidence="2 3">
    <name type="scientific">Karstenula rhodostoma CBS 690.94</name>
    <dbReference type="NCBI Taxonomy" id="1392251"/>
    <lineage>
        <taxon>Eukaryota</taxon>
        <taxon>Fungi</taxon>
        <taxon>Dikarya</taxon>
        <taxon>Ascomycota</taxon>
        <taxon>Pezizomycotina</taxon>
        <taxon>Dothideomycetes</taxon>
        <taxon>Pleosporomycetidae</taxon>
        <taxon>Pleosporales</taxon>
        <taxon>Massarineae</taxon>
        <taxon>Didymosphaeriaceae</taxon>
        <taxon>Karstenula</taxon>
    </lineage>
</organism>
<feature type="region of interest" description="Disordered" evidence="1">
    <location>
        <begin position="66"/>
        <end position="118"/>
    </location>
</feature>